<feature type="compositionally biased region" description="Acidic residues" evidence="5">
    <location>
        <begin position="949"/>
        <end position="960"/>
    </location>
</feature>
<dbReference type="GO" id="GO:0006357">
    <property type="term" value="P:regulation of transcription by RNA polymerase II"/>
    <property type="evidence" value="ECO:0000318"/>
    <property type="project" value="GO_Central"/>
</dbReference>
<evidence type="ECO:0000256" key="5">
    <source>
        <dbReference type="SAM" id="MobiDB-lite"/>
    </source>
</evidence>
<proteinExistence type="predicted"/>
<feature type="domain" description="C2H2-type" evidence="6">
    <location>
        <begin position="554"/>
        <end position="574"/>
    </location>
</feature>
<feature type="region of interest" description="Disordered" evidence="5">
    <location>
        <begin position="652"/>
        <end position="705"/>
    </location>
</feature>
<dbReference type="Gene3D" id="3.30.160.60">
    <property type="entry name" value="Classic Zinc Finger"/>
    <property type="match status" value="1"/>
</dbReference>
<feature type="region of interest" description="Disordered" evidence="5">
    <location>
        <begin position="913"/>
        <end position="988"/>
    </location>
</feature>
<evidence type="ECO:0000256" key="2">
    <source>
        <dbReference type="ARBA" id="ARBA00022737"/>
    </source>
</evidence>
<evidence type="ECO:0000313" key="7">
    <source>
        <dbReference type="EMBL" id="GAQ82503.1"/>
    </source>
</evidence>
<dbReference type="GO" id="GO:0005694">
    <property type="term" value="C:chromosome"/>
    <property type="evidence" value="ECO:0000318"/>
    <property type="project" value="GO_Central"/>
</dbReference>
<keyword evidence="3" id="KW-0863">Zinc-finger</keyword>
<sequence>MIEQPQEPVSQINRRVKYDKRFKIPRHSQRTLSMMRFSNGMAEGFVKKMEEVGRKMDDNSEAKVKEAKARVRSDRDEAAANDLEVLTVLAQGSAMCDDVSTREQLHREMQLAMANILPGAHLAAAAPKGKEVCVPLSPVIISFAELPPDYIRIHDPATQQDTLAKMKAKISRLVQCGLLLTRTNLGGFDFYYLLLSRLEQVLVVKGGCGWGNAVGEFLDADGFELVRKLTQRAPPEYAGRLVHIICLLILRLIAPLQGGLSTEQRAHAPMEQLFADLRALIERAKQSDAFAAGVLCACILADKNLVKPLVEQGLLPYLVEYARRLQPRPRLDFPLQATQDELDPSSLTNILIAFAKLADVTEEYSTLPEPEQPYWHVPPPTPTSLAWVIRSSGIANVMQEALARGGNDLVTPILRYRLDWINLYATGRPEPLNCAFSDTPHCQTFSCAGDCERVQTFRFKIRVEGHVPEDDCEEGEDPAEEYTPQEKKRRLEKRKKKVGDKAATPLHTRARVVDASSVVLVAVPVNDPDAAETESMDEDAAAEEPEAAAEPTEFGCPMCEARFESARALERHVDGCGLDNEPARAAEPIYTCPLCSATFTDEGQAGVHVAICGDPAAEAAAWGFEDGRECPICEKKFSRLADLETHAGACGLPPSGSTGVAAGPSSSKANASAGSSKPKATAGNSESNTPANEAEEKDGSHFVLGPPLAPWPRPVLQANPLGGCSTGFRCPVCSLDFSTGTELIAHMRDTCLESAGARDSPPGARARRLTQCPNCDLDLCALTPLLAHLRACAVAFVCWKCGERFAAAAVRDAHQAQCAVLNGMAGACGPPRGHYRCDRCFKEFDTLGEARQHGESVCWPGKPGCEKCGSAFPSVQERFEHQAGCSTGRPLARPSAPQRHEFKPRAVALRAAATPPMDKTQSGKPEESQKTGTTGETSLRVALRRAEIETETDPETEDGEGFLQNQQPEVGGSIGAAATEGLGEDPGVARGLAENAAAAAVLTGSASAAVAEGDEDMEEPPTGTFGAEGPGHEEIMPRGVAEMGAADVTGFRNDDFERVFPEDAAKEAEQMRREDKEATRIDSDWVVLPGAEGGP</sequence>
<dbReference type="GO" id="GO:0043035">
    <property type="term" value="F:chromatin insulator sequence binding"/>
    <property type="evidence" value="ECO:0000318"/>
    <property type="project" value="GO_Central"/>
</dbReference>
<feature type="domain" description="C2H2-type" evidence="6">
    <location>
        <begin position="590"/>
        <end position="610"/>
    </location>
</feature>
<dbReference type="OrthoDB" id="1405595at2759"/>
<feature type="region of interest" description="Disordered" evidence="5">
    <location>
        <begin position="528"/>
        <end position="551"/>
    </location>
</feature>
<gene>
    <name evidence="7" type="ORF">KFL_001130210</name>
</gene>
<feature type="compositionally biased region" description="Low complexity" evidence="5">
    <location>
        <begin position="661"/>
        <end position="680"/>
    </location>
</feature>
<dbReference type="Pfam" id="PF13912">
    <property type="entry name" value="zf-C2H2_6"/>
    <property type="match status" value="2"/>
</dbReference>
<name>A0A0U9HM50_KLENI</name>
<dbReference type="SMART" id="SM00355">
    <property type="entry name" value="ZnF_C2H2"/>
    <property type="match status" value="4"/>
</dbReference>
<feature type="compositionally biased region" description="Acidic residues" evidence="5">
    <location>
        <begin position="529"/>
        <end position="547"/>
    </location>
</feature>
<reference evidence="7 8" key="1">
    <citation type="journal article" date="2014" name="Nat. Commun.">
        <title>Klebsormidium flaccidum genome reveals primary factors for plant terrestrial adaptation.</title>
        <authorList>
            <person name="Hori K."/>
            <person name="Maruyama F."/>
            <person name="Fujisawa T."/>
            <person name="Togashi T."/>
            <person name="Yamamoto N."/>
            <person name="Seo M."/>
            <person name="Sato S."/>
            <person name="Yamada T."/>
            <person name="Mori H."/>
            <person name="Tajima N."/>
            <person name="Moriyama T."/>
            <person name="Ikeuchi M."/>
            <person name="Watanabe M."/>
            <person name="Wada H."/>
            <person name="Kobayashi K."/>
            <person name="Saito M."/>
            <person name="Masuda T."/>
            <person name="Sasaki-Sekimoto Y."/>
            <person name="Mashiguchi K."/>
            <person name="Awai K."/>
            <person name="Shimojima M."/>
            <person name="Masuda S."/>
            <person name="Iwai M."/>
            <person name="Nobusawa T."/>
            <person name="Narise T."/>
            <person name="Kondo S."/>
            <person name="Saito H."/>
            <person name="Sato R."/>
            <person name="Murakawa M."/>
            <person name="Ihara Y."/>
            <person name="Oshima-Yamada Y."/>
            <person name="Ohtaka K."/>
            <person name="Satoh M."/>
            <person name="Sonobe K."/>
            <person name="Ishii M."/>
            <person name="Ohtani R."/>
            <person name="Kanamori-Sato M."/>
            <person name="Honoki R."/>
            <person name="Miyazaki D."/>
            <person name="Mochizuki H."/>
            <person name="Umetsu J."/>
            <person name="Higashi K."/>
            <person name="Shibata D."/>
            <person name="Kamiya Y."/>
            <person name="Sato N."/>
            <person name="Nakamura Y."/>
            <person name="Tabata S."/>
            <person name="Ida S."/>
            <person name="Kurokawa K."/>
            <person name="Ohta H."/>
        </authorList>
    </citation>
    <scope>NUCLEOTIDE SEQUENCE [LARGE SCALE GENOMIC DNA]</scope>
    <source>
        <strain evidence="7 8">NIES-2285</strain>
    </source>
</reference>
<dbReference type="GO" id="GO:0008270">
    <property type="term" value="F:zinc ion binding"/>
    <property type="evidence" value="ECO:0007669"/>
    <property type="project" value="UniProtKB-KW"/>
</dbReference>
<feature type="region of interest" description="Disordered" evidence="5">
    <location>
        <begin position="1007"/>
        <end position="1034"/>
    </location>
</feature>
<dbReference type="InterPro" id="IPR013087">
    <property type="entry name" value="Znf_C2H2_type"/>
</dbReference>
<protein>
    <recommendedName>
        <fullName evidence="6">C2H2-type domain-containing protein</fullName>
    </recommendedName>
</protein>
<accession>A0A0U9HM50</accession>
<evidence type="ECO:0000259" key="6">
    <source>
        <dbReference type="SMART" id="SM00355"/>
    </source>
</evidence>
<evidence type="ECO:0000256" key="4">
    <source>
        <dbReference type="ARBA" id="ARBA00022833"/>
    </source>
</evidence>
<evidence type="ECO:0000256" key="3">
    <source>
        <dbReference type="ARBA" id="ARBA00022771"/>
    </source>
</evidence>
<dbReference type="Proteomes" id="UP000054558">
    <property type="component" value="Unassembled WGS sequence"/>
</dbReference>
<keyword evidence="1" id="KW-0479">Metal-binding</keyword>
<dbReference type="EMBL" id="DF237062">
    <property type="protein sequence ID" value="GAQ82503.1"/>
    <property type="molecule type" value="Genomic_DNA"/>
</dbReference>
<evidence type="ECO:0000256" key="1">
    <source>
        <dbReference type="ARBA" id="ARBA00022723"/>
    </source>
</evidence>
<feature type="region of interest" description="Disordered" evidence="5">
    <location>
        <begin position="1059"/>
        <end position="1079"/>
    </location>
</feature>
<feature type="compositionally biased region" description="Acidic residues" evidence="5">
    <location>
        <begin position="470"/>
        <end position="480"/>
    </location>
</feature>
<feature type="domain" description="C2H2-type" evidence="6">
    <location>
        <begin position="628"/>
        <end position="648"/>
    </location>
</feature>
<dbReference type="PANTHER" id="PTHR24409:SF295">
    <property type="entry name" value="AZ2-RELATED"/>
    <property type="match status" value="1"/>
</dbReference>
<keyword evidence="4" id="KW-0862">Zinc</keyword>
<evidence type="ECO:0000313" key="8">
    <source>
        <dbReference type="Proteomes" id="UP000054558"/>
    </source>
</evidence>
<keyword evidence="2" id="KW-0677">Repeat</keyword>
<feature type="domain" description="C2H2-type" evidence="6">
    <location>
        <begin position="728"/>
        <end position="748"/>
    </location>
</feature>
<dbReference type="PANTHER" id="PTHR24409">
    <property type="entry name" value="ZINC FINGER PROTEIN 142"/>
    <property type="match status" value="1"/>
</dbReference>
<feature type="region of interest" description="Disordered" evidence="5">
    <location>
        <begin position="468"/>
        <end position="501"/>
    </location>
</feature>
<keyword evidence="8" id="KW-1185">Reference proteome</keyword>
<organism evidence="7 8">
    <name type="scientific">Klebsormidium nitens</name>
    <name type="common">Green alga</name>
    <name type="synonym">Ulothrix nitens</name>
    <dbReference type="NCBI Taxonomy" id="105231"/>
    <lineage>
        <taxon>Eukaryota</taxon>
        <taxon>Viridiplantae</taxon>
        <taxon>Streptophyta</taxon>
        <taxon>Klebsormidiophyceae</taxon>
        <taxon>Klebsormidiales</taxon>
        <taxon>Klebsormidiaceae</taxon>
        <taxon>Klebsormidium</taxon>
    </lineage>
</organism>
<dbReference type="AlphaFoldDB" id="A0A0U9HM50"/>
<feature type="compositionally biased region" description="Basic residues" evidence="5">
    <location>
        <begin position="487"/>
        <end position="498"/>
    </location>
</feature>
<feature type="compositionally biased region" description="Polar residues" evidence="5">
    <location>
        <begin position="682"/>
        <end position="691"/>
    </location>
</feature>